<evidence type="ECO:0000313" key="4">
    <source>
        <dbReference type="EMBL" id="RQM17434.1"/>
    </source>
</evidence>
<dbReference type="Pfam" id="PF12799">
    <property type="entry name" value="LRR_4"/>
    <property type="match status" value="1"/>
</dbReference>
<keyword evidence="5" id="KW-1185">Reference proteome</keyword>
<name>A0A3M6VBV8_9STRA</name>
<evidence type="ECO:0000313" key="5">
    <source>
        <dbReference type="Proteomes" id="UP000282087"/>
    </source>
</evidence>
<comment type="caution">
    <text evidence="3">The sequence shown here is derived from an EMBL/GenBank/DDBJ whole genome shotgun (WGS) entry which is preliminary data.</text>
</comment>
<dbReference type="PANTHER" id="PTHR46652:SF3">
    <property type="entry name" value="LEUCINE-RICH REPEAT-CONTAINING PROTEIN 9"/>
    <property type="match status" value="1"/>
</dbReference>
<evidence type="ECO:0000256" key="2">
    <source>
        <dbReference type="ARBA" id="ARBA00022737"/>
    </source>
</evidence>
<dbReference type="PROSITE" id="PS51450">
    <property type="entry name" value="LRR"/>
    <property type="match status" value="2"/>
</dbReference>
<gene>
    <name evidence="4" type="ORF">DD237_001410</name>
    <name evidence="3" type="ORF">DD238_005711</name>
</gene>
<dbReference type="PANTHER" id="PTHR46652">
    <property type="entry name" value="LEUCINE-RICH REPEAT AND IQ DOMAIN-CONTAINING PROTEIN 1-RELATED"/>
    <property type="match status" value="1"/>
</dbReference>
<protein>
    <recommendedName>
        <fullName evidence="7">U2A'/phosphoprotein 32 family A C-terminal domain-containing protein</fullName>
    </recommendedName>
</protein>
<evidence type="ECO:0000256" key="1">
    <source>
        <dbReference type="ARBA" id="ARBA00022614"/>
    </source>
</evidence>
<organism evidence="3 5">
    <name type="scientific">Peronospora effusa</name>
    <dbReference type="NCBI Taxonomy" id="542832"/>
    <lineage>
        <taxon>Eukaryota</taxon>
        <taxon>Sar</taxon>
        <taxon>Stramenopiles</taxon>
        <taxon>Oomycota</taxon>
        <taxon>Peronosporomycetes</taxon>
        <taxon>Peronosporales</taxon>
        <taxon>Peronosporaceae</taxon>
        <taxon>Peronospora</taxon>
    </lineage>
</organism>
<dbReference type="AlphaFoldDB" id="A0A3M6VBV8"/>
<proteinExistence type="predicted"/>
<dbReference type="InterPro" id="IPR032675">
    <property type="entry name" value="LRR_dom_sf"/>
</dbReference>
<keyword evidence="2" id="KW-0677">Repeat</keyword>
<dbReference type="STRING" id="542832.A0A3M6VBV8"/>
<accession>A0A3M6VBV8</accession>
<evidence type="ECO:0000313" key="3">
    <source>
        <dbReference type="EMBL" id="RMX63847.1"/>
    </source>
</evidence>
<dbReference type="InterPro" id="IPR001611">
    <property type="entry name" value="Leu-rich_rpt"/>
</dbReference>
<dbReference type="Proteomes" id="UP000286097">
    <property type="component" value="Unassembled WGS sequence"/>
</dbReference>
<evidence type="ECO:0008006" key="7">
    <source>
        <dbReference type="Google" id="ProtNLM"/>
    </source>
</evidence>
<evidence type="ECO:0000313" key="6">
    <source>
        <dbReference type="Proteomes" id="UP000286097"/>
    </source>
</evidence>
<keyword evidence="1" id="KW-0433">Leucine-rich repeat</keyword>
<sequence>MELLFLTLNARRIEDQQAIERIMASRDKGWLMGLGFKGPRTPHLSRSTKYDENDAKQVDPNSEMAALEEKMVGMAINTRMENERPTSLTMRLIRANVALSKNTKRRARARSPEAEDTKIDAMLRKKVLRIDWLDIGKIENLDAFTHVEELYLQYNLIETIEGLDDHAQLTFLALAGNRIREVKNLKNLSNLKFLDLSMNYIDKFDVSEFPQSLCVLRVAGNPFVESTPAYAHFAFEKLPNLVEVDQFRRPSSTFAPKTTPLSAQLSKTVSETSALDIRAAVLPVPRSSMDQYRALQVEVDRPHSEQDLLEKQEAEHTAVSNRIDCEKKRNKRVPKWKAQLTAIASTNTRTISREWGMDPDWDE</sequence>
<dbReference type="Proteomes" id="UP000282087">
    <property type="component" value="Unassembled WGS sequence"/>
</dbReference>
<dbReference type="Gene3D" id="3.80.10.10">
    <property type="entry name" value="Ribonuclease Inhibitor"/>
    <property type="match status" value="1"/>
</dbReference>
<dbReference type="InterPro" id="IPR025875">
    <property type="entry name" value="Leu-rich_rpt_4"/>
</dbReference>
<dbReference type="SMART" id="SM00365">
    <property type="entry name" value="LRR_SD22"/>
    <property type="match status" value="3"/>
</dbReference>
<reference evidence="5 6" key="1">
    <citation type="submission" date="2018-06" db="EMBL/GenBank/DDBJ databases">
        <title>Comparative genomics of downy mildews reveals potential adaptations to biotrophy.</title>
        <authorList>
            <person name="Fletcher K."/>
            <person name="Klosterman S.J."/>
            <person name="Derevnina L."/>
            <person name="Martin F."/>
            <person name="Koike S."/>
            <person name="Reyes Chin-Wo S."/>
            <person name="Mou B."/>
            <person name="Michelmore R."/>
        </authorList>
    </citation>
    <scope>NUCLEOTIDE SEQUENCE [LARGE SCALE GENOMIC DNA]</scope>
    <source>
        <strain evidence="4 6">R13</strain>
        <strain evidence="3 5">R14</strain>
    </source>
</reference>
<dbReference type="EMBL" id="QKXF01000096">
    <property type="protein sequence ID" value="RQM17434.1"/>
    <property type="molecule type" value="Genomic_DNA"/>
</dbReference>
<dbReference type="OrthoDB" id="7451790at2759"/>
<dbReference type="EMBL" id="QLLG01000358">
    <property type="protein sequence ID" value="RMX63847.1"/>
    <property type="molecule type" value="Genomic_DNA"/>
</dbReference>
<dbReference type="SUPFAM" id="SSF52058">
    <property type="entry name" value="L domain-like"/>
    <property type="match status" value="1"/>
</dbReference>
<dbReference type="VEuPathDB" id="FungiDB:DD237_001410"/>
<dbReference type="InterPro" id="IPR050836">
    <property type="entry name" value="SDS22/Internalin_LRR"/>
</dbReference>